<evidence type="ECO:0000313" key="11">
    <source>
        <dbReference type="Proteomes" id="UP000653674"/>
    </source>
</evidence>
<feature type="region of interest" description="Disordered" evidence="6">
    <location>
        <begin position="1"/>
        <end position="20"/>
    </location>
</feature>
<feature type="transmembrane region" description="Helical" evidence="7">
    <location>
        <begin position="212"/>
        <end position="233"/>
    </location>
</feature>
<dbReference type="InterPro" id="IPR004090">
    <property type="entry name" value="Chemotax_Me-accpt_rcpt"/>
</dbReference>
<name>A0A8J3M095_9ACTN</name>
<evidence type="ECO:0000256" key="3">
    <source>
        <dbReference type="ARBA" id="ARBA00023224"/>
    </source>
</evidence>
<dbReference type="CDD" id="cd06225">
    <property type="entry name" value="HAMP"/>
    <property type="match status" value="1"/>
</dbReference>
<accession>A0A8J3M095</accession>
<keyword evidence="3 5" id="KW-0807">Transducer</keyword>
<dbReference type="GO" id="GO:0006935">
    <property type="term" value="P:chemotaxis"/>
    <property type="evidence" value="ECO:0007669"/>
    <property type="project" value="InterPro"/>
</dbReference>
<dbReference type="GO" id="GO:0007165">
    <property type="term" value="P:signal transduction"/>
    <property type="evidence" value="ECO:0007669"/>
    <property type="project" value="UniProtKB-KW"/>
</dbReference>
<dbReference type="InterPro" id="IPR004089">
    <property type="entry name" value="MCPsignal_dom"/>
</dbReference>
<proteinExistence type="inferred from homology"/>
<dbReference type="Proteomes" id="UP000653674">
    <property type="component" value="Unassembled WGS sequence"/>
</dbReference>
<dbReference type="Gene3D" id="1.10.287.950">
    <property type="entry name" value="Methyl-accepting chemotaxis protein"/>
    <property type="match status" value="1"/>
</dbReference>
<evidence type="ECO:0000259" key="8">
    <source>
        <dbReference type="PROSITE" id="PS50111"/>
    </source>
</evidence>
<dbReference type="InterPro" id="IPR003660">
    <property type="entry name" value="HAMP_dom"/>
</dbReference>
<evidence type="ECO:0000256" key="5">
    <source>
        <dbReference type="PROSITE-ProRule" id="PRU00284"/>
    </source>
</evidence>
<evidence type="ECO:0000256" key="6">
    <source>
        <dbReference type="SAM" id="MobiDB-lite"/>
    </source>
</evidence>
<evidence type="ECO:0000256" key="2">
    <source>
        <dbReference type="ARBA" id="ARBA00022989"/>
    </source>
</evidence>
<reference evidence="10" key="1">
    <citation type="submission" date="2021-01" db="EMBL/GenBank/DDBJ databases">
        <title>Whole genome shotgun sequence of Planosporangium flavigriseum NBRC 105377.</title>
        <authorList>
            <person name="Komaki H."/>
            <person name="Tamura T."/>
        </authorList>
    </citation>
    <scope>NUCLEOTIDE SEQUENCE</scope>
    <source>
        <strain evidence="10">NBRC 105377</strain>
    </source>
</reference>
<dbReference type="PRINTS" id="PR00260">
    <property type="entry name" value="CHEMTRNSDUCR"/>
</dbReference>
<evidence type="ECO:0000256" key="7">
    <source>
        <dbReference type="SAM" id="Phobius"/>
    </source>
</evidence>
<evidence type="ECO:0000259" key="9">
    <source>
        <dbReference type="PROSITE" id="PS50885"/>
    </source>
</evidence>
<keyword evidence="11" id="KW-1185">Reference proteome</keyword>
<comment type="caution">
    <text evidence="10">The sequence shown here is derived from an EMBL/GenBank/DDBJ whole genome shotgun (WGS) entry which is preliminary data.</text>
</comment>
<dbReference type="PROSITE" id="PS50111">
    <property type="entry name" value="CHEMOTAXIS_TRANSDUC_2"/>
    <property type="match status" value="1"/>
</dbReference>
<dbReference type="SMART" id="SM00283">
    <property type="entry name" value="MA"/>
    <property type="match status" value="1"/>
</dbReference>
<evidence type="ECO:0000256" key="1">
    <source>
        <dbReference type="ARBA" id="ARBA00022692"/>
    </source>
</evidence>
<dbReference type="PANTHER" id="PTHR32089:SF112">
    <property type="entry name" value="LYSOZYME-LIKE PROTEIN-RELATED"/>
    <property type="match status" value="1"/>
</dbReference>
<organism evidence="10 11">
    <name type="scientific">Planosporangium flavigriseum</name>
    <dbReference type="NCBI Taxonomy" id="373681"/>
    <lineage>
        <taxon>Bacteria</taxon>
        <taxon>Bacillati</taxon>
        <taxon>Actinomycetota</taxon>
        <taxon>Actinomycetes</taxon>
        <taxon>Micromonosporales</taxon>
        <taxon>Micromonosporaceae</taxon>
        <taxon>Planosporangium</taxon>
    </lineage>
</organism>
<gene>
    <name evidence="10" type="ORF">Pfl04_27440</name>
</gene>
<dbReference type="InterPro" id="IPR024478">
    <property type="entry name" value="HlyB_4HB_MCP"/>
</dbReference>
<protein>
    <submittedName>
        <fullName evidence="10">Methyl-accepting chemotaxis protein</fullName>
    </submittedName>
</protein>
<dbReference type="PROSITE" id="PS50885">
    <property type="entry name" value="HAMP"/>
    <property type="match status" value="1"/>
</dbReference>
<feature type="compositionally biased region" description="Polar residues" evidence="6">
    <location>
        <begin position="1"/>
        <end position="11"/>
    </location>
</feature>
<dbReference type="GO" id="GO:0004888">
    <property type="term" value="F:transmembrane signaling receptor activity"/>
    <property type="evidence" value="ECO:0007669"/>
    <property type="project" value="InterPro"/>
</dbReference>
<comment type="similarity">
    <text evidence="4">Belongs to the methyl-accepting chemotaxis (MCP) protein family.</text>
</comment>
<dbReference type="Pfam" id="PF12729">
    <property type="entry name" value="4HB_MCP_1"/>
    <property type="match status" value="1"/>
</dbReference>
<evidence type="ECO:0000313" key="10">
    <source>
        <dbReference type="EMBL" id="GIG74340.1"/>
    </source>
</evidence>
<keyword evidence="1 7" id="KW-0812">Transmembrane</keyword>
<dbReference type="PANTHER" id="PTHR32089">
    <property type="entry name" value="METHYL-ACCEPTING CHEMOTAXIS PROTEIN MCPB"/>
    <property type="match status" value="1"/>
</dbReference>
<dbReference type="Pfam" id="PF00015">
    <property type="entry name" value="MCPsignal"/>
    <property type="match status" value="1"/>
</dbReference>
<keyword evidence="2 7" id="KW-1133">Transmembrane helix</keyword>
<dbReference type="EMBL" id="BONU01000017">
    <property type="protein sequence ID" value="GIG74340.1"/>
    <property type="molecule type" value="Genomic_DNA"/>
</dbReference>
<dbReference type="SUPFAM" id="SSF58104">
    <property type="entry name" value="Methyl-accepting chemotaxis protein (MCP) signaling domain"/>
    <property type="match status" value="1"/>
</dbReference>
<feature type="domain" description="Methyl-accepting transducer" evidence="8">
    <location>
        <begin position="305"/>
        <end position="520"/>
    </location>
</feature>
<evidence type="ECO:0000256" key="4">
    <source>
        <dbReference type="ARBA" id="ARBA00029447"/>
    </source>
</evidence>
<dbReference type="Pfam" id="PF00672">
    <property type="entry name" value="HAMP"/>
    <property type="match status" value="1"/>
</dbReference>
<sequence>MAQAGQETASSPGGKRSAKGVAGWISNRPMRMKFVLVIVIGALVSAGVGVTGMLGMSSMQTKSDEMYAQNLVPIANLAGVRSNFLNARIAVLNAAVTTDPQKTESYLAKIPPLEAAQDKAFADYTAADMTGREADVAALREGMAGYRKVRDEKMIPAARAHDNVAFLRARDQDAQPSVDKINAALENLMRIEREGGAASNEASQNSYSSARLNLVAFLVIGLIVALLIGLYLARIVVKAVTKVAGAVRALGNGDLTRSADVSGKDEIGRMAADLDEATGRLRQSLGVVAGSSHALAGASEQLSGVSDQIAASADETNAQAETVSAAAEQVSRNVQTVAAGTEQMTASIREIATNASEAAQVATEAVTVAKNVNGTVSKLATSSAEIGDVIKLITSIAEQTNLLALNATIEAARAGDAGKGFAVVASEVKDLAQETARATGDISQRVEAIQADTAAAAQAIGEIAEVIERINGYSTTIASAVEEQTSTTSEISRSVSEAATGSTQIADNITGVATAAQVTSGGVTESRQAANEVARMANELQQVVSQFTV</sequence>
<dbReference type="GO" id="GO:0016020">
    <property type="term" value="C:membrane"/>
    <property type="evidence" value="ECO:0007669"/>
    <property type="project" value="InterPro"/>
</dbReference>
<keyword evidence="7" id="KW-0472">Membrane</keyword>
<feature type="domain" description="HAMP" evidence="9">
    <location>
        <begin position="234"/>
        <end position="286"/>
    </location>
</feature>
<dbReference type="SMART" id="SM00304">
    <property type="entry name" value="HAMP"/>
    <property type="match status" value="2"/>
</dbReference>
<dbReference type="AlphaFoldDB" id="A0A8J3M095"/>
<feature type="transmembrane region" description="Helical" evidence="7">
    <location>
        <begin position="34"/>
        <end position="56"/>
    </location>
</feature>